<dbReference type="RefSeq" id="WP_207041043.1">
    <property type="nucleotide sequence ID" value="NZ_JAFLNC010000001.1"/>
</dbReference>
<dbReference type="Pfam" id="PF07310">
    <property type="entry name" value="PAS_5"/>
    <property type="match status" value="1"/>
</dbReference>
<name>A0ABS3F0X9_9PROT</name>
<accession>A0ABS3F0X9</accession>
<proteinExistence type="predicted"/>
<comment type="caution">
    <text evidence="1">The sequence shown here is derived from an EMBL/GenBank/DDBJ whole genome shotgun (WGS) entry which is preliminary data.</text>
</comment>
<sequence length="191" mass="21744">MDRIKTNLPISSNSLSEIRDYWVNLRQNRLMPNKKDFSPAAIVRHLPNIALVDVFQNPLRFQYRLLGTRITELAGRNATGKWLNEELYGDRTNDILWMYKKCASTRQPVAVREQIQFADKSWLNVDVAAFPMSDTDNEISTILGAVDLTKTDAKLPSPGSTFILNWQAVKETVMSSSLRDQHSKKAECGEN</sequence>
<evidence type="ECO:0000313" key="1">
    <source>
        <dbReference type="EMBL" id="MBO0332164.1"/>
    </source>
</evidence>
<gene>
    <name evidence="1" type="ORF">J0X12_00965</name>
</gene>
<dbReference type="Proteomes" id="UP000664761">
    <property type="component" value="Unassembled WGS sequence"/>
</dbReference>
<organism evidence="1 2">
    <name type="scientific">Sneathiella sedimenti</name>
    <dbReference type="NCBI Taxonomy" id="2816034"/>
    <lineage>
        <taxon>Bacteria</taxon>
        <taxon>Pseudomonadati</taxon>
        <taxon>Pseudomonadota</taxon>
        <taxon>Alphaproteobacteria</taxon>
        <taxon>Sneathiellales</taxon>
        <taxon>Sneathiellaceae</taxon>
        <taxon>Sneathiella</taxon>
    </lineage>
</organism>
<dbReference type="InterPro" id="IPR009922">
    <property type="entry name" value="DUF1457"/>
</dbReference>
<protein>
    <submittedName>
        <fullName evidence="1">PAS domain-containing protein</fullName>
    </submittedName>
</protein>
<keyword evidence="2" id="KW-1185">Reference proteome</keyword>
<reference evidence="1 2" key="1">
    <citation type="submission" date="2021-03" db="EMBL/GenBank/DDBJ databases">
        <title>Sneathiella sp. CAU 1612 isolated from Kang Won-do.</title>
        <authorList>
            <person name="Kim W."/>
        </authorList>
    </citation>
    <scope>NUCLEOTIDE SEQUENCE [LARGE SCALE GENOMIC DNA]</scope>
    <source>
        <strain evidence="1 2">CAU 1612</strain>
    </source>
</reference>
<dbReference type="EMBL" id="JAFLNC010000001">
    <property type="protein sequence ID" value="MBO0332164.1"/>
    <property type="molecule type" value="Genomic_DNA"/>
</dbReference>
<evidence type="ECO:0000313" key="2">
    <source>
        <dbReference type="Proteomes" id="UP000664761"/>
    </source>
</evidence>